<evidence type="ECO:0000313" key="1">
    <source>
        <dbReference type="EMBL" id="RZT58070.1"/>
    </source>
</evidence>
<proteinExistence type="predicted"/>
<gene>
    <name evidence="1" type="ORF">EV140_2308</name>
</gene>
<organism evidence="1 2">
    <name type="scientific">Microcella alkaliphila</name>
    <dbReference type="NCBI Taxonomy" id="279828"/>
    <lineage>
        <taxon>Bacteria</taxon>
        <taxon>Bacillati</taxon>
        <taxon>Actinomycetota</taxon>
        <taxon>Actinomycetes</taxon>
        <taxon>Micrococcales</taxon>
        <taxon>Microbacteriaceae</taxon>
        <taxon>Microcella</taxon>
    </lineage>
</organism>
<evidence type="ECO:0000313" key="2">
    <source>
        <dbReference type="Proteomes" id="UP000292408"/>
    </source>
</evidence>
<comment type="caution">
    <text evidence="1">The sequence shown here is derived from an EMBL/GenBank/DDBJ whole genome shotgun (WGS) entry which is preliminary data.</text>
</comment>
<accession>A0A4Q7TES2</accession>
<dbReference type="RefSeq" id="WP_130284057.1">
    <property type="nucleotide sequence ID" value="NZ_SGXT01000018.1"/>
</dbReference>
<dbReference type="OrthoDB" id="3264966at2"/>
<keyword evidence="2" id="KW-1185">Reference proteome</keyword>
<dbReference type="Pfam" id="PF18986">
    <property type="entry name" value="DUF5719"/>
    <property type="match status" value="1"/>
</dbReference>
<name>A0A4Q7TES2_9MICO</name>
<protein>
    <recommendedName>
        <fullName evidence="3">Large extracellular alpha-helical protein</fullName>
    </recommendedName>
</protein>
<dbReference type="InterPro" id="IPR043777">
    <property type="entry name" value="DUF5719"/>
</dbReference>
<dbReference type="EMBL" id="SGXT01000018">
    <property type="protein sequence ID" value="RZT58070.1"/>
    <property type="molecule type" value="Genomic_DNA"/>
</dbReference>
<dbReference type="Proteomes" id="UP000292408">
    <property type="component" value="Unassembled WGS sequence"/>
</dbReference>
<dbReference type="AlphaFoldDB" id="A0A4Q7TES2"/>
<sequence>MTDARRIALASGRAGLSLLAAGAAVALGAAALLVPGPTVTPDVVAITVTPDRSDQTLACPGGVFGLTPGDNPQLTVAAMPRLVTAGTGATVAALDGSDALPSELPAETPLVAADPPAAVTLPVSAPDELVAAVDSVSVRTPDIFGFAAAECAPASRTGWLVGGDTTVGRTTWVAVANPGPIDATIDLALYGAGGAITAPGTTGIIVPSGFQRVVALGGLAVDQTSPIVSVTARAGSVTATLQTSTVRGLEPGGLSVVTAAETAATRLVIPGVPIIDPDRVQERATAVGPDLLPTLRLLAPGEDGADVTVRLVRAGAVDAEPEASIIPPIIAVLEGGTVLDLPLPELPAGDWAFLVDASAPVVAGVRVSVVDADPDVLPGPVGGVAPSIDQHWISASPLLPDGITALGTVGDLAGTTARLHLAAPADGATVDLDGRLIEVPAGGAVSLPVAGSTPLRITIAGGDVSASVSYRGDAAIATTRILAPRAATPPLVILPQ</sequence>
<reference evidence="1 2" key="1">
    <citation type="journal article" date="2015" name="Stand. Genomic Sci.">
        <title>Genomic Encyclopedia of Bacterial and Archaeal Type Strains, Phase III: the genomes of soil and plant-associated and newly described type strains.</title>
        <authorList>
            <person name="Whitman W.B."/>
            <person name="Woyke T."/>
            <person name="Klenk H.P."/>
            <person name="Zhou Y."/>
            <person name="Lilburn T.G."/>
            <person name="Beck B.J."/>
            <person name="De Vos P."/>
            <person name="Vandamme P."/>
            <person name="Eisen J.A."/>
            <person name="Garrity G."/>
            <person name="Hugenholtz P."/>
            <person name="Kyrpides N.C."/>
        </authorList>
    </citation>
    <scope>NUCLEOTIDE SEQUENCE [LARGE SCALE GENOMIC DNA]</scope>
    <source>
        <strain evidence="1 2">AC4r</strain>
    </source>
</reference>
<evidence type="ECO:0008006" key="3">
    <source>
        <dbReference type="Google" id="ProtNLM"/>
    </source>
</evidence>